<organism evidence="16 17">
    <name type="scientific">Eremococcus coleocola ACS-139-V-Col8</name>
    <dbReference type="NCBI Taxonomy" id="908337"/>
    <lineage>
        <taxon>Bacteria</taxon>
        <taxon>Bacillati</taxon>
        <taxon>Bacillota</taxon>
        <taxon>Bacilli</taxon>
        <taxon>Lactobacillales</taxon>
        <taxon>Aerococcaceae</taxon>
        <taxon>Eremococcus</taxon>
    </lineage>
</organism>
<dbReference type="EC" id="3.2.2.31" evidence="4 14"/>
<reference evidence="16 17" key="1">
    <citation type="submission" date="2010-10" db="EMBL/GenBank/DDBJ databases">
        <authorList>
            <person name="Durkin A.S."/>
            <person name="Madupu R."/>
            <person name="Torralba M."/>
            <person name="Gillis M."/>
            <person name="Methe B."/>
            <person name="Sutton G."/>
            <person name="Nelson K.E."/>
        </authorList>
    </citation>
    <scope>NUCLEOTIDE SEQUENCE [LARGE SCALE GENOMIC DNA]</scope>
    <source>
        <strain evidence="16 17">ACS-139-V-Col8</strain>
    </source>
</reference>
<evidence type="ECO:0000256" key="13">
    <source>
        <dbReference type="ARBA" id="ARBA00023295"/>
    </source>
</evidence>
<evidence type="ECO:0000256" key="9">
    <source>
        <dbReference type="ARBA" id="ARBA00022801"/>
    </source>
</evidence>
<dbReference type="SUPFAM" id="SSF48150">
    <property type="entry name" value="DNA-glycosylase"/>
    <property type="match status" value="1"/>
</dbReference>
<comment type="catalytic activity">
    <reaction evidence="1 14">
        <text>Hydrolyzes free adenine bases from 7,8-dihydro-8-oxoguanine:adenine mismatched double-stranded DNA, leaving an apurinic site.</text>
        <dbReference type="EC" id="3.2.2.31"/>
    </reaction>
</comment>
<evidence type="ECO:0000256" key="7">
    <source>
        <dbReference type="ARBA" id="ARBA00022723"/>
    </source>
</evidence>
<dbReference type="eggNOG" id="COG1194">
    <property type="taxonomic scope" value="Bacteria"/>
</dbReference>
<dbReference type="NCBIfam" id="TIGR01084">
    <property type="entry name" value="mutY"/>
    <property type="match status" value="1"/>
</dbReference>
<dbReference type="CDD" id="cd00056">
    <property type="entry name" value="ENDO3c"/>
    <property type="match status" value="1"/>
</dbReference>
<dbReference type="InterPro" id="IPR000445">
    <property type="entry name" value="HhH_motif"/>
</dbReference>
<evidence type="ECO:0000256" key="11">
    <source>
        <dbReference type="ARBA" id="ARBA00023014"/>
    </source>
</evidence>
<dbReference type="InterPro" id="IPR015797">
    <property type="entry name" value="NUDIX_hydrolase-like_dom_sf"/>
</dbReference>
<dbReference type="CDD" id="cd03431">
    <property type="entry name" value="NUDIX_DNA_Glycosylase_C-MutY"/>
    <property type="match status" value="1"/>
</dbReference>
<keyword evidence="9 16" id="KW-0378">Hydrolase</keyword>
<evidence type="ECO:0000256" key="3">
    <source>
        <dbReference type="ARBA" id="ARBA00008343"/>
    </source>
</evidence>
<dbReference type="InterPro" id="IPR003265">
    <property type="entry name" value="HhH-GPD_domain"/>
</dbReference>
<evidence type="ECO:0000256" key="4">
    <source>
        <dbReference type="ARBA" id="ARBA00012045"/>
    </source>
</evidence>
<evidence type="ECO:0000256" key="5">
    <source>
        <dbReference type="ARBA" id="ARBA00022023"/>
    </source>
</evidence>
<protein>
    <recommendedName>
        <fullName evidence="5 14">Adenine DNA glycosylase</fullName>
        <ecNumber evidence="4 14">3.2.2.31</ecNumber>
    </recommendedName>
</protein>
<dbReference type="FunFam" id="1.10.340.30:FF:000002">
    <property type="entry name" value="Adenine DNA glycosylase"/>
    <property type="match status" value="1"/>
</dbReference>
<evidence type="ECO:0000256" key="1">
    <source>
        <dbReference type="ARBA" id="ARBA00000843"/>
    </source>
</evidence>
<dbReference type="GO" id="GO:0000701">
    <property type="term" value="F:purine-specific mismatch base pair DNA N-glycosylase activity"/>
    <property type="evidence" value="ECO:0007669"/>
    <property type="project" value="UniProtKB-EC"/>
</dbReference>
<evidence type="ECO:0000256" key="2">
    <source>
        <dbReference type="ARBA" id="ARBA00002933"/>
    </source>
</evidence>
<feature type="domain" description="HhH-GPD" evidence="15">
    <location>
        <begin position="55"/>
        <end position="206"/>
    </location>
</feature>
<dbReference type="RefSeq" id="WP_006418250.1">
    <property type="nucleotide sequence ID" value="NZ_AENN01000015.1"/>
</dbReference>
<dbReference type="SUPFAM" id="SSF55811">
    <property type="entry name" value="Nudix"/>
    <property type="match status" value="1"/>
</dbReference>
<keyword evidence="12" id="KW-0234">DNA repair</keyword>
<keyword evidence="11" id="KW-0411">Iron-sulfur</keyword>
<evidence type="ECO:0000259" key="15">
    <source>
        <dbReference type="SMART" id="SM00478"/>
    </source>
</evidence>
<evidence type="ECO:0000256" key="8">
    <source>
        <dbReference type="ARBA" id="ARBA00022763"/>
    </source>
</evidence>
<dbReference type="AlphaFoldDB" id="E4KPF3"/>
<keyword evidence="17" id="KW-1185">Reference proteome</keyword>
<dbReference type="InterPro" id="IPR023170">
    <property type="entry name" value="HhH_base_excis_C"/>
</dbReference>
<comment type="cofactor">
    <cofactor evidence="14">
        <name>[4Fe-4S] cluster</name>
        <dbReference type="ChEBI" id="CHEBI:49883"/>
    </cofactor>
    <text evidence="14">Binds 1 [4Fe-4S] cluster.</text>
</comment>
<keyword evidence="13 14" id="KW-0326">Glycosidase</keyword>
<evidence type="ECO:0000256" key="14">
    <source>
        <dbReference type="RuleBase" id="RU365096"/>
    </source>
</evidence>
<dbReference type="Gene3D" id="1.10.340.30">
    <property type="entry name" value="Hypothetical protein, domain 2"/>
    <property type="match status" value="1"/>
</dbReference>
<dbReference type="Gene3D" id="3.90.79.10">
    <property type="entry name" value="Nucleoside Triphosphate Pyrophosphohydrolase"/>
    <property type="match status" value="1"/>
</dbReference>
<dbReference type="GO" id="GO:0006298">
    <property type="term" value="P:mismatch repair"/>
    <property type="evidence" value="ECO:0007669"/>
    <property type="project" value="TreeGrafter"/>
</dbReference>
<dbReference type="Proteomes" id="UP000005990">
    <property type="component" value="Unassembled WGS sequence"/>
</dbReference>
<dbReference type="GO" id="GO:0034039">
    <property type="term" value="F:8-oxo-7,8-dihydroguanine DNA N-glycosylase activity"/>
    <property type="evidence" value="ECO:0007669"/>
    <property type="project" value="TreeGrafter"/>
</dbReference>
<dbReference type="PANTHER" id="PTHR42944">
    <property type="entry name" value="ADENINE DNA GLYCOSYLASE"/>
    <property type="match status" value="1"/>
</dbReference>
<evidence type="ECO:0000256" key="6">
    <source>
        <dbReference type="ARBA" id="ARBA00022485"/>
    </source>
</evidence>
<dbReference type="InterPro" id="IPR011257">
    <property type="entry name" value="DNA_glycosylase"/>
</dbReference>
<dbReference type="SMART" id="SM00478">
    <property type="entry name" value="ENDO3c"/>
    <property type="match status" value="1"/>
</dbReference>
<dbReference type="InterPro" id="IPR044298">
    <property type="entry name" value="MIG/MutY"/>
</dbReference>
<dbReference type="STRING" id="908337.HMPREF9257_1441"/>
<dbReference type="PANTHER" id="PTHR42944:SF1">
    <property type="entry name" value="ADENINE DNA GLYCOSYLASE"/>
    <property type="match status" value="1"/>
</dbReference>
<evidence type="ECO:0000256" key="10">
    <source>
        <dbReference type="ARBA" id="ARBA00023004"/>
    </source>
</evidence>
<dbReference type="EMBL" id="AENN01000015">
    <property type="protein sequence ID" value="EFR31047.1"/>
    <property type="molecule type" value="Genomic_DNA"/>
</dbReference>
<comment type="function">
    <text evidence="2">Adenine glycosylase active on G-A mispairs. MutY also corrects error-prone DNA synthesis past GO lesions which are due to the oxidatively damaged form of guanine: 7,8-dihydro-8-oxoguanine (8-oxo-dGTP).</text>
</comment>
<dbReference type="GO" id="GO:0046872">
    <property type="term" value="F:metal ion binding"/>
    <property type="evidence" value="ECO:0007669"/>
    <property type="project" value="UniProtKB-UniRule"/>
</dbReference>
<dbReference type="InterPro" id="IPR005760">
    <property type="entry name" value="A/G_AdeGlyc_MutY"/>
</dbReference>
<comment type="caution">
    <text evidence="16">The sequence shown here is derived from an EMBL/GenBank/DDBJ whole genome shotgun (WGS) entry which is preliminary data.</text>
</comment>
<dbReference type="Pfam" id="PF14815">
    <property type="entry name" value="NUDIX_4"/>
    <property type="match status" value="1"/>
</dbReference>
<dbReference type="Pfam" id="PF00633">
    <property type="entry name" value="HHH"/>
    <property type="match status" value="1"/>
</dbReference>
<accession>E4KPF3</accession>
<dbReference type="OrthoDB" id="9802365at2"/>
<dbReference type="Pfam" id="PF00730">
    <property type="entry name" value="HhH-GPD"/>
    <property type="match status" value="1"/>
</dbReference>
<proteinExistence type="inferred from homology"/>
<sequence length="379" mass="43761">MKTRQELIETYPISWSQTKIKAFRKALLNWYDQMGRSLPWRENQDPYSIWVSEIMLQQTQVKTVIPYYQRFMTTLPNVAALAKASEEQILSLWQGLGYYSRVRNMQTAAQEIVTNFDGQFPQTKAELLTLKGIGDYTAAAIASMAFGQVEPALDGNLIRIVTRLFEIDHDVTKAKTKQELLGILYQLIDPDRPGDFNQAMMDLGATVMTPDNLNINASPLKEFDLSYQHGTAKNYPNKPKKKKSKSQHFLAYYISNEKGQWLMRQHQEGELLQGLWHYPMVEADLVIEAASQDELSQPFIEKYHVLEGQADRLNLAVRGHVKHVFSHRIWQVDILEGTWPKDLPLGDNLEWVDLDHLSDHPHSSLQEKMYQYNFDLGEE</sequence>
<keyword evidence="8 14" id="KW-0227">DNA damage</keyword>
<dbReference type="GO" id="GO:0032357">
    <property type="term" value="F:oxidized purine DNA binding"/>
    <property type="evidence" value="ECO:0007669"/>
    <property type="project" value="TreeGrafter"/>
</dbReference>
<evidence type="ECO:0000256" key="12">
    <source>
        <dbReference type="ARBA" id="ARBA00023204"/>
    </source>
</evidence>
<dbReference type="GO" id="GO:0006284">
    <property type="term" value="P:base-excision repair"/>
    <property type="evidence" value="ECO:0007669"/>
    <property type="project" value="UniProtKB-UniRule"/>
</dbReference>
<gene>
    <name evidence="16" type="primary">mutY</name>
    <name evidence="16" type="ORF">HMPREF9257_1441</name>
</gene>
<keyword evidence="6" id="KW-0004">4Fe-4S</keyword>
<keyword evidence="10 14" id="KW-0408">Iron</keyword>
<keyword evidence="7" id="KW-0479">Metal-binding</keyword>
<dbReference type="Gene3D" id="1.10.1670.10">
    <property type="entry name" value="Helix-hairpin-Helix base-excision DNA repair enzymes (C-terminal)"/>
    <property type="match status" value="1"/>
</dbReference>
<comment type="similarity">
    <text evidence="3 14">Belongs to the Nth/MutY family.</text>
</comment>
<name>E4KPF3_9LACT</name>
<dbReference type="GO" id="GO:0035485">
    <property type="term" value="F:adenine/guanine mispair binding"/>
    <property type="evidence" value="ECO:0007669"/>
    <property type="project" value="TreeGrafter"/>
</dbReference>
<evidence type="ECO:0000313" key="16">
    <source>
        <dbReference type="EMBL" id="EFR31047.1"/>
    </source>
</evidence>
<dbReference type="GO" id="GO:0051539">
    <property type="term" value="F:4 iron, 4 sulfur cluster binding"/>
    <property type="evidence" value="ECO:0007669"/>
    <property type="project" value="UniProtKB-UniRule"/>
</dbReference>
<evidence type="ECO:0000313" key="17">
    <source>
        <dbReference type="Proteomes" id="UP000005990"/>
    </source>
</evidence>
<dbReference type="InterPro" id="IPR029119">
    <property type="entry name" value="MutY_C"/>
</dbReference>